<proteinExistence type="predicted"/>
<dbReference type="InterPro" id="IPR050754">
    <property type="entry name" value="FKBP4/5/8-like"/>
</dbReference>
<feature type="compositionally biased region" description="Basic and acidic residues" evidence="1">
    <location>
        <begin position="176"/>
        <end position="193"/>
    </location>
</feature>
<dbReference type="PANTHER" id="PTHR46512">
    <property type="entry name" value="PEPTIDYLPROLYL ISOMERASE"/>
    <property type="match status" value="1"/>
</dbReference>
<accession>A0A9Q1Q4E6</accession>
<keyword evidence="2" id="KW-0472">Membrane</keyword>
<evidence type="ECO:0000313" key="3">
    <source>
        <dbReference type="EMBL" id="KAJ8428624.1"/>
    </source>
</evidence>
<keyword evidence="4" id="KW-1185">Reference proteome</keyword>
<dbReference type="Proteomes" id="UP001153076">
    <property type="component" value="Unassembled WGS sequence"/>
</dbReference>
<evidence type="ECO:0000256" key="1">
    <source>
        <dbReference type="SAM" id="MobiDB-lite"/>
    </source>
</evidence>
<dbReference type="AlphaFoldDB" id="A0A9Q1Q4E6"/>
<feature type="region of interest" description="Disordered" evidence="1">
    <location>
        <begin position="176"/>
        <end position="211"/>
    </location>
</feature>
<organism evidence="3 4">
    <name type="scientific">Carnegiea gigantea</name>
    <dbReference type="NCBI Taxonomy" id="171969"/>
    <lineage>
        <taxon>Eukaryota</taxon>
        <taxon>Viridiplantae</taxon>
        <taxon>Streptophyta</taxon>
        <taxon>Embryophyta</taxon>
        <taxon>Tracheophyta</taxon>
        <taxon>Spermatophyta</taxon>
        <taxon>Magnoliopsida</taxon>
        <taxon>eudicotyledons</taxon>
        <taxon>Gunneridae</taxon>
        <taxon>Pentapetalae</taxon>
        <taxon>Caryophyllales</taxon>
        <taxon>Cactineae</taxon>
        <taxon>Cactaceae</taxon>
        <taxon>Cactoideae</taxon>
        <taxon>Echinocereeae</taxon>
        <taxon>Carnegiea</taxon>
    </lineage>
</organism>
<sequence length="211" mass="23634">MPDSSSPLPRPGTDNPLQATLIHTYLHDHELEEIATVVFQMDGPAEIPNKVKLLKEEGNKCFKHNDFASASAYYLSGITLLCFTYIISYEDEILFRNLAVTLILAASELKQGKFRSMRTLCSLFLEFQPNNTKALFRRATAALGLHDIRQLVSDLKEATQIEPNNYEVTKELARIESKGSRVDTHNRESKSPDQEGNYVEKGLSGVTASVQ</sequence>
<feature type="transmembrane region" description="Helical" evidence="2">
    <location>
        <begin position="67"/>
        <end position="87"/>
    </location>
</feature>
<dbReference type="InterPro" id="IPR011990">
    <property type="entry name" value="TPR-like_helical_dom_sf"/>
</dbReference>
<evidence type="ECO:0000313" key="4">
    <source>
        <dbReference type="Proteomes" id="UP001153076"/>
    </source>
</evidence>
<dbReference type="SUPFAM" id="SSF48452">
    <property type="entry name" value="TPR-like"/>
    <property type="match status" value="1"/>
</dbReference>
<keyword evidence="2" id="KW-1133">Transmembrane helix</keyword>
<dbReference type="EMBL" id="JAKOGI010000987">
    <property type="protein sequence ID" value="KAJ8428624.1"/>
    <property type="molecule type" value="Genomic_DNA"/>
</dbReference>
<dbReference type="Gene3D" id="1.25.40.10">
    <property type="entry name" value="Tetratricopeptide repeat domain"/>
    <property type="match status" value="1"/>
</dbReference>
<reference evidence="3" key="1">
    <citation type="submission" date="2022-04" db="EMBL/GenBank/DDBJ databases">
        <title>Carnegiea gigantea Genome sequencing and assembly v2.</title>
        <authorList>
            <person name="Copetti D."/>
            <person name="Sanderson M.J."/>
            <person name="Burquez A."/>
            <person name="Wojciechowski M.F."/>
        </authorList>
    </citation>
    <scope>NUCLEOTIDE SEQUENCE</scope>
    <source>
        <strain evidence="3">SGP5-SGP5p</strain>
        <tissue evidence="3">Aerial part</tissue>
    </source>
</reference>
<gene>
    <name evidence="3" type="ORF">Cgig2_015742</name>
</gene>
<evidence type="ECO:0000256" key="2">
    <source>
        <dbReference type="SAM" id="Phobius"/>
    </source>
</evidence>
<protein>
    <submittedName>
        <fullName evidence="3">Uncharacterized protein</fullName>
    </submittedName>
</protein>
<comment type="caution">
    <text evidence="3">The sequence shown here is derived from an EMBL/GenBank/DDBJ whole genome shotgun (WGS) entry which is preliminary data.</text>
</comment>
<dbReference type="PANTHER" id="PTHR46512:SF10">
    <property type="entry name" value="FK506-BINDING PROTEIN-LIKE"/>
    <property type="match status" value="1"/>
</dbReference>
<name>A0A9Q1Q4E6_9CARY</name>
<keyword evidence="2" id="KW-0812">Transmembrane</keyword>
<dbReference type="OrthoDB" id="433738at2759"/>